<keyword evidence="5" id="KW-0969">Cilium</keyword>
<keyword evidence="5" id="KW-0966">Cell projection</keyword>
<dbReference type="PANTHER" id="PTHR30435:SF12">
    <property type="entry name" value="FLAGELLAR BASAL BODY ROD PROTEIN FLGB"/>
    <property type="match status" value="1"/>
</dbReference>
<accession>A0A645A7P7</accession>
<dbReference type="AlphaFoldDB" id="A0A645A7P7"/>
<dbReference type="GO" id="GO:0071978">
    <property type="term" value="P:bacterial-type flagellum-dependent swarming motility"/>
    <property type="evidence" value="ECO:0007669"/>
    <property type="project" value="TreeGrafter"/>
</dbReference>
<proteinExistence type="inferred from homology"/>
<comment type="caution">
    <text evidence="5">The sequence shown here is derived from an EMBL/GenBank/DDBJ whole genome shotgun (WGS) entry which is preliminary data.</text>
</comment>
<comment type="similarity">
    <text evidence="2">Belongs to the flagella basal body rod proteins family.</text>
</comment>
<dbReference type="GO" id="GO:0030694">
    <property type="term" value="C:bacterial-type flagellum basal body, rod"/>
    <property type="evidence" value="ECO:0007669"/>
    <property type="project" value="InterPro"/>
</dbReference>
<reference evidence="5" key="1">
    <citation type="submission" date="2019-08" db="EMBL/GenBank/DDBJ databases">
        <authorList>
            <person name="Kucharzyk K."/>
            <person name="Murdoch R.W."/>
            <person name="Higgins S."/>
            <person name="Loffler F."/>
        </authorList>
    </citation>
    <scope>NUCLEOTIDE SEQUENCE</scope>
</reference>
<gene>
    <name evidence="5" type="primary">flgB_9</name>
    <name evidence="5" type="ORF">SDC9_95870</name>
</gene>
<sequence>MWDNLFSPVSLLEKGVSASWLRNEVINNNIANQDTPGFKASKVEFETLMAQAMGKEPRGLAMQATDSRHITRGAEPSADKVQATVTTEDQTSMRYDENNVDIESEMAALAKNTIEYYTLVSKLNSEFRKLDSAINVT</sequence>
<keyword evidence="5" id="KW-0282">Flagellum</keyword>
<dbReference type="EMBL" id="VSSQ01012396">
    <property type="protein sequence ID" value="MPM49142.1"/>
    <property type="molecule type" value="Genomic_DNA"/>
</dbReference>
<comment type="subcellular location">
    <subcellularLocation>
        <location evidence="1">Bacterial flagellum basal body</location>
    </subcellularLocation>
</comment>
<dbReference type="InterPro" id="IPR006300">
    <property type="entry name" value="FlgB"/>
</dbReference>
<organism evidence="5">
    <name type="scientific">bioreactor metagenome</name>
    <dbReference type="NCBI Taxonomy" id="1076179"/>
    <lineage>
        <taxon>unclassified sequences</taxon>
        <taxon>metagenomes</taxon>
        <taxon>ecological metagenomes</taxon>
    </lineage>
</organism>
<evidence type="ECO:0000256" key="3">
    <source>
        <dbReference type="ARBA" id="ARBA00023143"/>
    </source>
</evidence>
<dbReference type="PIRSF" id="PIRSF002889">
    <property type="entry name" value="Rod_FlgB"/>
    <property type="match status" value="1"/>
</dbReference>
<dbReference type="Pfam" id="PF00460">
    <property type="entry name" value="Flg_bb_rod"/>
    <property type="match status" value="1"/>
</dbReference>
<evidence type="ECO:0000259" key="4">
    <source>
        <dbReference type="Pfam" id="PF00460"/>
    </source>
</evidence>
<dbReference type="PANTHER" id="PTHR30435">
    <property type="entry name" value="FLAGELLAR PROTEIN"/>
    <property type="match status" value="1"/>
</dbReference>
<dbReference type="InterPro" id="IPR001444">
    <property type="entry name" value="Flag_bb_rod_N"/>
</dbReference>
<keyword evidence="3" id="KW-0975">Bacterial flagellum</keyword>
<evidence type="ECO:0000313" key="5">
    <source>
        <dbReference type="EMBL" id="MPM49142.1"/>
    </source>
</evidence>
<evidence type="ECO:0000256" key="2">
    <source>
        <dbReference type="ARBA" id="ARBA00009677"/>
    </source>
</evidence>
<dbReference type="NCBIfam" id="TIGR01396">
    <property type="entry name" value="FlgB"/>
    <property type="match status" value="1"/>
</dbReference>
<feature type="domain" description="Flagellar basal body rod protein N-terminal" evidence="4">
    <location>
        <begin position="24"/>
        <end position="39"/>
    </location>
</feature>
<name>A0A645A7P7_9ZZZZ</name>
<evidence type="ECO:0000256" key="1">
    <source>
        <dbReference type="ARBA" id="ARBA00004117"/>
    </source>
</evidence>
<protein>
    <submittedName>
        <fullName evidence="5">Flagellar basal body rod protein FlgB</fullName>
    </submittedName>
</protein>